<dbReference type="PANTHER" id="PTHR13504:SF38">
    <property type="entry name" value="FIDO DOMAIN-CONTAINING PROTEIN"/>
    <property type="match status" value="1"/>
</dbReference>
<dbReference type="InterPro" id="IPR003812">
    <property type="entry name" value="Fido"/>
</dbReference>
<evidence type="ECO:0000256" key="1">
    <source>
        <dbReference type="SAM" id="Coils"/>
    </source>
</evidence>
<feature type="coiled-coil region" evidence="1">
    <location>
        <begin position="339"/>
        <end position="366"/>
    </location>
</feature>
<dbReference type="EMBL" id="JALJYF010000002">
    <property type="protein sequence ID" value="MCP1727867.1"/>
    <property type="molecule type" value="Genomic_DNA"/>
</dbReference>
<dbReference type="SUPFAM" id="SSF140931">
    <property type="entry name" value="Fic-like"/>
    <property type="match status" value="1"/>
</dbReference>
<feature type="domain" description="Fido" evidence="2">
    <location>
        <begin position="180"/>
        <end position="334"/>
    </location>
</feature>
<dbReference type="InterPro" id="IPR040198">
    <property type="entry name" value="Fido_containing"/>
</dbReference>
<reference evidence="3 4" key="1">
    <citation type="submission" date="2022-03" db="EMBL/GenBank/DDBJ databases">
        <title>Genomic Encyclopedia of Type Strains, Phase III (KMG-III): the genomes of soil and plant-associated and newly described type strains.</title>
        <authorList>
            <person name="Whitman W."/>
        </authorList>
    </citation>
    <scope>NUCLEOTIDE SEQUENCE [LARGE SCALE GENOMIC DNA]</scope>
    <source>
        <strain evidence="3 4">BSker1</strain>
    </source>
</reference>
<dbReference type="Proteomes" id="UP001523550">
    <property type="component" value="Unassembled WGS sequence"/>
</dbReference>
<organism evidence="3 4">
    <name type="scientific">Natronospira proteinivora</name>
    <dbReference type="NCBI Taxonomy" id="1807133"/>
    <lineage>
        <taxon>Bacteria</taxon>
        <taxon>Pseudomonadati</taxon>
        <taxon>Pseudomonadota</taxon>
        <taxon>Gammaproteobacteria</taxon>
        <taxon>Natronospirales</taxon>
        <taxon>Natronospiraceae</taxon>
        <taxon>Natronospira</taxon>
    </lineage>
</organism>
<dbReference type="RefSeq" id="WP_253448816.1">
    <property type="nucleotide sequence ID" value="NZ_JALJYF010000002.1"/>
</dbReference>
<proteinExistence type="predicted"/>
<comment type="caution">
    <text evidence="3">The sequence shown here is derived from an EMBL/GenBank/DDBJ whole genome shotgun (WGS) entry which is preliminary data.</text>
</comment>
<evidence type="ECO:0000313" key="4">
    <source>
        <dbReference type="Proteomes" id="UP001523550"/>
    </source>
</evidence>
<evidence type="ECO:0000313" key="3">
    <source>
        <dbReference type="EMBL" id="MCP1727867.1"/>
    </source>
</evidence>
<dbReference type="InterPro" id="IPR036597">
    <property type="entry name" value="Fido-like_dom_sf"/>
</dbReference>
<dbReference type="Pfam" id="PF02661">
    <property type="entry name" value="Fic"/>
    <property type="match status" value="1"/>
</dbReference>
<gene>
    <name evidence="3" type="ORF">J2T60_001867</name>
</gene>
<protein>
    <submittedName>
        <fullName evidence="3">Fic family protein</fullName>
    </submittedName>
</protein>
<keyword evidence="1" id="KW-0175">Coiled coil</keyword>
<evidence type="ECO:0000259" key="2">
    <source>
        <dbReference type="PROSITE" id="PS51459"/>
    </source>
</evidence>
<dbReference type="PROSITE" id="PS51459">
    <property type="entry name" value="FIDO"/>
    <property type="match status" value="1"/>
</dbReference>
<accession>A0ABT1GD49</accession>
<sequence length="444" mass="51328">MIQPSPNWQATLGRFKPQQMRKLLGRDMGPCPRGRYRHWDNLRHLKAPEGFSSEQWWAAVKYARHMLRRDLPFLDTVGRPFGYVPVAQLEDRLHHLDSQATGRLAMPEAVARPAHRDRYLISSLIEEAVTSSQLEGAATTRRVAVDMLRSGRSPRDKDEQMIFNNYAAMSQIRAWRDEPMTPERVCELHRMVTEDTLDDPADAGRPQAPGETRIAVYDNTRNRVLHDPPAAKHLEVRMQAMCEFANRRFEGGAFLHPVLHAICLHFWLAWDHPFVDGNGRTARALFYWKMLQADYWLFEFISISTVLRKSQGQYKRAFLETETDEQDLTYFFLHQLDVIEQAVGELESYLARKQEQLAEAERLLRVHGDLNHRQLSMLSHALRNPDASYTVQSHQRSHGIVYATARADVLDLVDKGLLIKTRHARKPQRFTVPVDLPDRVKAVT</sequence>
<name>A0ABT1GD49_9GAMM</name>
<keyword evidence="4" id="KW-1185">Reference proteome</keyword>
<dbReference type="Gene3D" id="1.10.3290.10">
    <property type="entry name" value="Fido-like domain"/>
    <property type="match status" value="1"/>
</dbReference>
<dbReference type="PANTHER" id="PTHR13504">
    <property type="entry name" value="FIDO DOMAIN-CONTAINING PROTEIN DDB_G0283145"/>
    <property type="match status" value="1"/>
</dbReference>